<dbReference type="STRING" id="1344418.A0A1D2VER7"/>
<dbReference type="GO" id="GO:0005737">
    <property type="term" value="C:cytoplasm"/>
    <property type="evidence" value="ECO:0007669"/>
    <property type="project" value="UniProtKB-ARBA"/>
</dbReference>
<dbReference type="RefSeq" id="XP_020046433.1">
    <property type="nucleotide sequence ID" value="XM_020190673.1"/>
</dbReference>
<dbReference type="EMBL" id="KV454483">
    <property type="protein sequence ID" value="ODV60126.1"/>
    <property type="molecule type" value="Genomic_DNA"/>
</dbReference>
<evidence type="ECO:0000256" key="3">
    <source>
        <dbReference type="ARBA" id="ARBA00022692"/>
    </source>
</evidence>
<dbReference type="FunCoup" id="A0A1D2VER7">
    <property type="interactions" value="80"/>
</dbReference>
<gene>
    <name evidence="8" type="ORF">ASCRUDRAFT_36210</name>
</gene>
<evidence type="ECO:0000256" key="6">
    <source>
        <dbReference type="SAM" id="Phobius"/>
    </source>
</evidence>
<evidence type="ECO:0000256" key="1">
    <source>
        <dbReference type="ARBA" id="ARBA00004167"/>
    </source>
</evidence>
<evidence type="ECO:0000313" key="8">
    <source>
        <dbReference type="EMBL" id="ODV60126.1"/>
    </source>
</evidence>
<feature type="non-terminal residue" evidence="8">
    <location>
        <position position="1"/>
    </location>
</feature>
<keyword evidence="9" id="KW-1185">Reference proteome</keyword>
<evidence type="ECO:0000313" key="9">
    <source>
        <dbReference type="Proteomes" id="UP000095038"/>
    </source>
</evidence>
<dbReference type="OrthoDB" id="3063237at2759"/>
<dbReference type="GeneID" id="30964309"/>
<dbReference type="GO" id="GO:0016020">
    <property type="term" value="C:membrane"/>
    <property type="evidence" value="ECO:0007669"/>
    <property type="project" value="UniProtKB-SubCell"/>
</dbReference>
<keyword evidence="5 6" id="KW-0472">Membrane</keyword>
<dbReference type="InParanoid" id="A0A1D2VER7"/>
<keyword evidence="4 6" id="KW-1133">Transmembrane helix</keyword>
<feature type="transmembrane region" description="Helical" evidence="6">
    <location>
        <begin position="63"/>
        <end position="82"/>
    </location>
</feature>
<proteinExistence type="predicted"/>
<name>A0A1D2VER7_9ASCO</name>
<dbReference type="PROSITE" id="PS50192">
    <property type="entry name" value="T_SNARE"/>
    <property type="match status" value="1"/>
</dbReference>
<feature type="domain" description="T-SNARE coiled-coil homology" evidence="7">
    <location>
        <begin position="1"/>
        <end position="57"/>
    </location>
</feature>
<dbReference type="Proteomes" id="UP000095038">
    <property type="component" value="Unassembled WGS sequence"/>
</dbReference>
<keyword evidence="2" id="KW-0813">Transport</keyword>
<sequence>NNVRFEALASKLSTLRSITEEIHHDSHQDANLLDNLSNQMNSLVTNIKASSTKLSRLFSSNTSMVKMVGIALFFFFLVYTLYKLF</sequence>
<comment type="subcellular location">
    <subcellularLocation>
        <location evidence="1">Membrane</location>
        <topology evidence="1">Single-pass membrane protein</topology>
    </subcellularLocation>
</comment>
<organism evidence="8 9">
    <name type="scientific">Ascoidea rubescens DSM 1968</name>
    <dbReference type="NCBI Taxonomy" id="1344418"/>
    <lineage>
        <taxon>Eukaryota</taxon>
        <taxon>Fungi</taxon>
        <taxon>Dikarya</taxon>
        <taxon>Ascomycota</taxon>
        <taxon>Saccharomycotina</taxon>
        <taxon>Saccharomycetes</taxon>
        <taxon>Ascoideaceae</taxon>
        <taxon>Ascoidea</taxon>
    </lineage>
</organism>
<evidence type="ECO:0000259" key="7">
    <source>
        <dbReference type="PROSITE" id="PS50192"/>
    </source>
</evidence>
<dbReference type="AlphaFoldDB" id="A0A1D2VER7"/>
<evidence type="ECO:0000256" key="5">
    <source>
        <dbReference type="ARBA" id="ARBA00023136"/>
    </source>
</evidence>
<accession>A0A1D2VER7</accession>
<keyword evidence="3 6" id="KW-0812">Transmembrane</keyword>
<evidence type="ECO:0000256" key="4">
    <source>
        <dbReference type="ARBA" id="ARBA00022989"/>
    </source>
</evidence>
<dbReference type="InterPro" id="IPR000727">
    <property type="entry name" value="T_SNARE_dom"/>
</dbReference>
<protein>
    <recommendedName>
        <fullName evidence="7">t-SNARE coiled-coil homology domain-containing protein</fullName>
    </recommendedName>
</protein>
<dbReference type="GO" id="GO:0012505">
    <property type="term" value="C:endomembrane system"/>
    <property type="evidence" value="ECO:0007669"/>
    <property type="project" value="UniProtKB-ARBA"/>
</dbReference>
<dbReference type="PANTHER" id="PTHR12791">
    <property type="entry name" value="GOLGI SNARE BET1-RELATED"/>
    <property type="match status" value="1"/>
</dbReference>
<reference evidence="9" key="1">
    <citation type="submission" date="2016-05" db="EMBL/GenBank/DDBJ databases">
        <title>Comparative genomics of biotechnologically important yeasts.</title>
        <authorList>
            <consortium name="DOE Joint Genome Institute"/>
            <person name="Riley R."/>
            <person name="Haridas S."/>
            <person name="Wolfe K.H."/>
            <person name="Lopes M.R."/>
            <person name="Hittinger C.T."/>
            <person name="Goker M."/>
            <person name="Salamov A."/>
            <person name="Wisecaver J."/>
            <person name="Long T.M."/>
            <person name="Aerts A.L."/>
            <person name="Barry K."/>
            <person name="Choi C."/>
            <person name="Clum A."/>
            <person name="Coughlan A.Y."/>
            <person name="Deshpande S."/>
            <person name="Douglass A.P."/>
            <person name="Hanson S.J."/>
            <person name="Klenk H.-P."/>
            <person name="Labutti K."/>
            <person name="Lapidus A."/>
            <person name="Lindquist E."/>
            <person name="Lipzen A."/>
            <person name="Meier-Kolthoff J.P."/>
            <person name="Ohm R.A."/>
            <person name="Otillar R.P."/>
            <person name="Pangilinan J."/>
            <person name="Peng Y."/>
            <person name="Rokas A."/>
            <person name="Rosa C.A."/>
            <person name="Scheuner C."/>
            <person name="Sibirny A.A."/>
            <person name="Slot J.C."/>
            <person name="Stielow J.B."/>
            <person name="Sun H."/>
            <person name="Kurtzman C.P."/>
            <person name="Blackwell M."/>
            <person name="Grigoriev I.V."/>
            <person name="Jeffries T.W."/>
        </authorList>
    </citation>
    <scope>NUCLEOTIDE SEQUENCE [LARGE SCALE GENOMIC DNA]</scope>
    <source>
        <strain evidence="9">DSM 1968</strain>
    </source>
</reference>
<evidence type="ECO:0000256" key="2">
    <source>
        <dbReference type="ARBA" id="ARBA00022448"/>
    </source>
</evidence>